<dbReference type="OrthoDB" id="4700866at2759"/>
<comment type="caution">
    <text evidence="2">The sequence shown here is derived from an EMBL/GenBank/DDBJ whole genome shotgun (WGS) entry which is preliminary data.</text>
</comment>
<sequence>MQLRLLGLALLASAFGVQAAGKPARVGDKSVPDDGRVLAPMASGAARMRTPGAATSSVALTATGTVVGMGDAMLDPEPPTVKELLPIRSDVV</sequence>
<protein>
    <submittedName>
        <fullName evidence="2">Uncharacterized protein</fullName>
    </submittedName>
</protein>
<dbReference type="Proteomes" id="UP000293360">
    <property type="component" value="Unassembled WGS sequence"/>
</dbReference>
<evidence type="ECO:0000313" key="3">
    <source>
        <dbReference type="Proteomes" id="UP000293360"/>
    </source>
</evidence>
<accession>A0A4V1XBF4</accession>
<name>A0A4V1XBF4_9PEZI</name>
<proteinExistence type="predicted"/>
<gene>
    <name evidence="2" type="ORF">DL764_003422</name>
</gene>
<keyword evidence="3" id="KW-1185">Reference proteome</keyword>
<keyword evidence="1" id="KW-0732">Signal</keyword>
<evidence type="ECO:0000313" key="2">
    <source>
        <dbReference type="EMBL" id="RYP06059.1"/>
    </source>
</evidence>
<evidence type="ECO:0000256" key="1">
    <source>
        <dbReference type="SAM" id="SignalP"/>
    </source>
</evidence>
<feature type="signal peptide" evidence="1">
    <location>
        <begin position="1"/>
        <end position="19"/>
    </location>
</feature>
<reference evidence="2 3" key="1">
    <citation type="submission" date="2018-06" db="EMBL/GenBank/DDBJ databases">
        <title>Complete Genomes of Monosporascus.</title>
        <authorList>
            <person name="Robinson A.J."/>
            <person name="Natvig D.O."/>
        </authorList>
    </citation>
    <scope>NUCLEOTIDE SEQUENCE [LARGE SCALE GENOMIC DNA]</scope>
    <source>
        <strain evidence="2 3">CBS 110550</strain>
    </source>
</reference>
<dbReference type="AlphaFoldDB" id="A0A4V1XBF4"/>
<organism evidence="2 3">
    <name type="scientific">Monosporascus ibericus</name>
    <dbReference type="NCBI Taxonomy" id="155417"/>
    <lineage>
        <taxon>Eukaryota</taxon>
        <taxon>Fungi</taxon>
        <taxon>Dikarya</taxon>
        <taxon>Ascomycota</taxon>
        <taxon>Pezizomycotina</taxon>
        <taxon>Sordariomycetes</taxon>
        <taxon>Xylariomycetidae</taxon>
        <taxon>Xylariales</taxon>
        <taxon>Xylariales incertae sedis</taxon>
        <taxon>Monosporascus</taxon>
    </lineage>
</organism>
<feature type="chain" id="PRO_5020597867" evidence="1">
    <location>
        <begin position="20"/>
        <end position="92"/>
    </location>
</feature>
<dbReference type="EMBL" id="QJNU01000144">
    <property type="protein sequence ID" value="RYP06059.1"/>
    <property type="molecule type" value="Genomic_DNA"/>
</dbReference>